<dbReference type="Proteomes" id="UP000310108">
    <property type="component" value="Unassembled WGS sequence"/>
</dbReference>
<evidence type="ECO:0000313" key="2">
    <source>
        <dbReference type="Proteomes" id="UP000310108"/>
    </source>
</evidence>
<protein>
    <submittedName>
        <fullName evidence="1">Uncharacterized protein</fullName>
    </submittedName>
</protein>
<dbReference type="STRING" id="1306861.A0A4U6XGP4"/>
<name>A0A4U6XGP4_9PEZI</name>
<gene>
    <name evidence="1" type="ORF">CTA1_12209</name>
</gene>
<accession>A0A4U6XGP4</accession>
<sequence>MAPGNKDYVVDDEIVAFFSKSSVRRETCDLLAKKLVGGERVVPVAVQGACSYTVYAGHDLEYVVQFRLKSLAIKPETAALARQIFGPLVPEVSF</sequence>
<evidence type="ECO:0000313" key="1">
    <source>
        <dbReference type="EMBL" id="TKW54774.1"/>
    </source>
</evidence>
<dbReference type="EMBL" id="PJEX01000123">
    <property type="protein sequence ID" value="TKW54774.1"/>
    <property type="molecule type" value="Genomic_DNA"/>
</dbReference>
<proteinExistence type="predicted"/>
<reference evidence="1 2" key="1">
    <citation type="journal article" date="2019" name="PLoS ONE">
        <title>Comparative genome analysis indicates high evolutionary potential of pathogenicity genes in Colletotrichum tanaceti.</title>
        <authorList>
            <person name="Lelwala R.V."/>
            <person name="Korhonen P.K."/>
            <person name="Young N.D."/>
            <person name="Scott J.B."/>
            <person name="Ades P.A."/>
            <person name="Gasser R.B."/>
            <person name="Taylor P.W.J."/>
        </authorList>
    </citation>
    <scope>NUCLEOTIDE SEQUENCE [LARGE SCALE GENOMIC DNA]</scope>
    <source>
        <strain evidence="1">BRIP57314</strain>
    </source>
</reference>
<keyword evidence="2" id="KW-1185">Reference proteome</keyword>
<comment type="caution">
    <text evidence="1">The sequence shown here is derived from an EMBL/GenBank/DDBJ whole genome shotgun (WGS) entry which is preliminary data.</text>
</comment>
<organism evidence="1 2">
    <name type="scientific">Colletotrichum tanaceti</name>
    <dbReference type="NCBI Taxonomy" id="1306861"/>
    <lineage>
        <taxon>Eukaryota</taxon>
        <taxon>Fungi</taxon>
        <taxon>Dikarya</taxon>
        <taxon>Ascomycota</taxon>
        <taxon>Pezizomycotina</taxon>
        <taxon>Sordariomycetes</taxon>
        <taxon>Hypocreomycetidae</taxon>
        <taxon>Glomerellales</taxon>
        <taxon>Glomerellaceae</taxon>
        <taxon>Colletotrichum</taxon>
        <taxon>Colletotrichum destructivum species complex</taxon>
    </lineage>
</organism>
<dbReference type="AlphaFoldDB" id="A0A4U6XGP4"/>